<name>A0A6J6FH48_9ZZZZ</name>
<reference evidence="6" key="1">
    <citation type="submission" date="2020-05" db="EMBL/GenBank/DDBJ databases">
        <authorList>
            <person name="Chiriac C."/>
            <person name="Salcher M."/>
            <person name="Ghai R."/>
            <person name="Kavagutti S V."/>
        </authorList>
    </citation>
    <scope>NUCLEOTIDE SEQUENCE</scope>
</reference>
<evidence type="ECO:0000256" key="3">
    <source>
        <dbReference type="ARBA" id="ARBA00022989"/>
    </source>
</evidence>
<gene>
    <name evidence="6" type="ORF">UFOPK1791_00371</name>
</gene>
<dbReference type="InterPro" id="IPR005372">
    <property type="entry name" value="UPF0182"/>
</dbReference>
<protein>
    <submittedName>
        <fullName evidence="6">Unannotated protein</fullName>
    </submittedName>
</protein>
<evidence type="ECO:0000313" key="6">
    <source>
        <dbReference type="EMBL" id="CAB4587920.1"/>
    </source>
</evidence>
<feature type="transmembrane region" description="Helical" evidence="5">
    <location>
        <begin position="70"/>
        <end position="90"/>
    </location>
</feature>
<organism evidence="6">
    <name type="scientific">freshwater metagenome</name>
    <dbReference type="NCBI Taxonomy" id="449393"/>
    <lineage>
        <taxon>unclassified sequences</taxon>
        <taxon>metagenomes</taxon>
        <taxon>ecological metagenomes</taxon>
    </lineage>
</organism>
<dbReference type="HAMAP" id="MF_01600">
    <property type="entry name" value="UPF0182"/>
    <property type="match status" value="1"/>
</dbReference>
<feature type="transmembrane region" description="Helical" evidence="5">
    <location>
        <begin position="260"/>
        <end position="279"/>
    </location>
</feature>
<dbReference type="GO" id="GO:0016020">
    <property type="term" value="C:membrane"/>
    <property type="evidence" value="ECO:0007669"/>
    <property type="project" value="InterPro"/>
</dbReference>
<keyword evidence="3 5" id="KW-1133">Transmembrane helix</keyword>
<evidence type="ECO:0000256" key="4">
    <source>
        <dbReference type="ARBA" id="ARBA00023136"/>
    </source>
</evidence>
<feature type="transmembrane region" description="Helical" evidence="5">
    <location>
        <begin position="176"/>
        <end position="198"/>
    </location>
</feature>
<proteinExistence type="inferred from homology"/>
<dbReference type="Pfam" id="PF03699">
    <property type="entry name" value="UPF0182"/>
    <property type="match status" value="1"/>
</dbReference>
<dbReference type="PANTHER" id="PTHR39344:SF1">
    <property type="entry name" value="UPF0182 PROTEIN SLL1060"/>
    <property type="match status" value="1"/>
</dbReference>
<evidence type="ECO:0000256" key="1">
    <source>
        <dbReference type="ARBA" id="ARBA00022475"/>
    </source>
</evidence>
<sequence>MTFGEFANNPFRNLRPKNRKVGPLTITFIVLAVAAVVLVSLSGFYADLLWFRSVSFTKVWSTILLTKIELFGVFGLATSLVITSNVFIAYKKRPIYVPLTVEADNLERYRAQIEPIRKISIIGIAIALFYFAGSAGTRLWEIWLMYKNSTSFGVKDPQFNMDISFFAFKLPFWQAVVGWASSTLVLSLIASTIVHYLYSGIRPQVREERTTVAARVQLSVLLGVLVLVKAAAYWLDRYALALKDGKLITGLTYTDVNAVLPAKAILTGIAIICSLLFFANIIRRSWVLPAAGVALLGISSLLISGVYPSIIQQFQVKPSESSKEEPYIQRNIDATRAAYGLTDIDMQDYQATISTTAGQLANDAATISNIRLMDPNVLSATFRQLQQIKPYYTFGESLDIDRYTINGVTRDAVVAVRELNIAGNPQRNWINDHLVYTHGFGFVGAYGNSVDADGKPNFIIGDIPPTKALGDFEPRIYFGENVPDYSIIGGATGGTKVEFDYPDDKSANGQTNYTYTGKGGVPMGSLFSRLLFAIKYQEQRIVLSSLINSSSKILFDRNPRDRVAKVAPWLTLDGDPYPAVIDGKVIWIIDGYTTSAGYPYAKKTSLSGSTADALTVNSTSITAQSNTSVNYIRNSVKATVDAYDGTVSLYQWDEKDPVLATWSKAFPGVIKPKSKISDALMSHIRYPEDIFRVQRDILSSYHVQTANAFYGGQDFWRVPRDPSTFGSNASAQPPYYYTLEMPGAKKPAFSLTTPFVPRGGRENLSAFAVVNSDPGPDYGKITVLQLPRSTNIAGPSQVASNFEAKPEVATALSLLRQGGSDVVLGNLLTLPVGSGLLYVQPVYVRATANSSAYPLLQKILVSFGDQIGFDSSLQGALDQVFAGNSGTKIGSLPISNGTSTTTNSAASNKALASALASAQSALADSQVALKNGDFAAYGKAQDRLKAAIAAAISAQRG</sequence>
<evidence type="ECO:0000256" key="5">
    <source>
        <dbReference type="SAM" id="Phobius"/>
    </source>
</evidence>
<feature type="transmembrane region" description="Helical" evidence="5">
    <location>
        <begin position="218"/>
        <end position="235"/>
    </location>
</feature>
<feature type="transmembrane region" description="Helical" evidence="5">
    <location>
        <begin position="119"/>
        <end position="140"/>
    </location>
</feature>
<dbReference type="NCBIfam" id="NF000825">
    <property type="entry name" value="PRK00068.1"/>
    <property type="match status" value="1"/>
</dbReference>
<keyword evidence="2 5" id="KW-0812">Transmembrane</keyword>
<feature type="transmembrane region" description="Helical" evidence="5">
    <location>
        <begin position="286"/>
        <end position="307"/>
    </location>
</feature>
<accession>A0A6J6FH48</accession>
<feature type="transmembrane region" description="Helical" evidence="5">
    <location>
        <begin position="21"/>
        <end position="46"/>
    </location>
</feature>
<dbReference type="AlphaFoldDB" id="A0A6J6FH48"/>
<dbReference type="EMBL" id="CAEZUF010000022">
    <property type="protein sequence ID" value="CAB4587920.1"/>
    <property type="molecule type" value="Genomic_DNA"/>
</dbReference>
<dbReference type="GO" id="GO:0005576">
    <property type="term" value="C:extracellular region"/>
    <property type="evidence" value="ECO:0007669"/>
    <property type="project" value="TreeGrafter"/>
</dbReference>
<keyword evidence="4 5" id="KW-0472">Membrane</keyword>
<keyword evidence="1" id="KW-1003">Cell membrane</keyword>
<evidence type="ECO:0000256" key="2">
    <source>
        <dbReference type="ARBA" id="ARBA00022692"/>
    </source>
</evidence>
<dbReference type="PANTHER" id="PTHR39344">
    <property type="entry name" value="UPF0182 PROTEIN SLL1060"/>
    <property type="match status" value="1"/>
</dbReference>